<dbReference type="eggNOG" id="COG2226">
    <property type="taxonomic scope" value="Bacteria"/>
</dbReference>
<sequence>MFQLKNVVPWGRSFQDYIEMFNLTPEDLELSILDCAGGPASFNAIMKQREKTVISCDPIYQFTPQQIEKRIDETYPIIIDGLYKNIDQFVWEKTPTPEALGEDRLSAMKEFLADFATGKQEGRYREIGFPELPFSDQHFDLAVSSHLLFTYSEQFSWEFHLQSILELSRVAKEVRIFPLVENFTSIKSRHLDSILEALTTGGYETEIQKTVYEFQRGGNELLKVIG</sequence>
<dbReference type="SUPFAM" id="SSF53335">
    <property type="entry name" value="S-adenosyl-L-methionine-dependent methyltransferases"/>
    <property type="match status" value="1"/>
</dbReference>
<reference evidence="1" key="1">
    <citation type="submission" date="2012-04" db="EMBL/GenBank/DDBJ databases">
        <title>Finished genome of Dactylococcopsis salina PCC 8305.</title>
        <authorList>
            <consortium name="US DOE Joint Genome Institute"/>
            <person name="Gugger M."/>
            <person name="Coursin T."/>
            <person name="Rippka R."/>
            <person name="Tandeau De Marsac N."/>
            <person name="Huntemann M."/>
            <person name="Wei C.-L."/>
            <person name="Han J."/>
            <person name="Detter J.C."/>
            <person name="Han C."/>
            <person name="Tapia R."/>
            <person name="Daligault H."/>
            <person name="Chen A."/>
            <person name="Krypides N."/>
            <person name="Mavromatis K."/>
            <person name="Markowitz V."/>
            <person name="Szeto E."/>
            <person name="Ivanova N."/>
            <person name="Ovchinnikova G."/>
            <person name="Pagani I."/>
            <person name="Pati A."/>
            <person name="Goodwin L."/>
            <person name="Peters L."/>
            <person name="Pitluck S."/>
            <person name="Woyke T."/>
            <person name="Kerfeld C."/>
        </authorList>
    </citation>
    <scope>NUCLEOTIDE SEQUENCE [LARGE SCALE GENOMIC DNA]</scope>
    <source>
        <strain evidence="1">PCC 8305</strain>
    </source>
</reference>
<name>K9YZY4_DACS8</name>
<dbReference type="Proteomes" id="UP000010482">
    <property type="component" value="Chromosome"/>
</dbReference>
<dbReference type="HOGENOM" id="CLU_077876_1_0_3"/>
<evidence type="ECO:0000313" key="1">
    <source>
        <dbReference type="EMBL" id="AFZ51875.1"/>
    </source>
</evidence>
<accession>K9YZY4</accession>
<dbReference type="STRING" id="13035.Dacsa_3374"/>
<dbReference type="KEGG" id="dsl:Dacsa_3374"/>
<proteinExistence type="predicted"/>
<gene>
    <name evidence="1" type="ORF">Dacsa_3374</name>
</gene>
<dbReference type="AlphaFoldDB" id="K9YZY4"/>
<dbReference type="OrthoDB" id="9787807at2"/>
<dbReference type="EMBL" id="CP003944">
    <property type="protein sequence ID" value="AFZ51875.1"/>
    <property type="molecule type" value="Genomic_DNA"/>
</dbReference>
<evidence type="ECO:0000313" key="2">
    <source>
        <dbReference type="Proteomes" id="UP000010482"/>
    </source>
</evidence>
<protein>
    <recommendedName>
        <fullName evidence="3">SAM-dependent methyltransferase</fullName>
    </recommendedName>
</protein>
<evidence type="ECO:0008006" key="3">
    <source>
        <dbReference type="Google" id="ProtNLM"/>
    </source>
</evidence>
<organism evidence="1 2">
    <name type="scientific">Dactylococcopsis salina (strain PCC 8305)</name>
    <name type="common">Myxobactron salinum</name>
    <dbReference type="NCBI Taxonomy" id="13035"/>
    <lineage>
        <taxon>Bacteria</taxon>
        <taxon>Bacillati</taxon>
        <taxon>Cyanobacteriota</taxon>
        <taxon>Cyanophyceae</taxon>
        <taxon>Nodosilineales</taxon>
        <taxon>Cymatolegaceae</taxon>
        <taxon>Dactylococcopsis</taxon>
    </lineage>
</organism>
<dbReference type="PATRIC" id="fig|13035.3.peg.3823"/>
<dbReference type="InterPro" id="IPR029063">
    <property type="entry name" value="SAM-dependent_MTases_sf"/>
</dbReference>
<dbReference type="RefSeq" id="WP_015230849.1">
    <property type="nucleotide sequence ID" value="NC_019780.1"/>
</dbReference>
<keyword evidence="2" id="KW-1185">Reference proteome</keyword>